<evidence type="ECO:0000313" key="2">
    <source>
        <dbReference type="EnsemblMetazoa" id="GPPI021786-PA"/>
    </source>
</evidence>
<feature type="transmembrane region" description="Helical" evidence="1">
    <location>
        <begin position="124"/>
        <end position="142"/>
    </location>
</feature>
<sequence>MAQVAQQVVQVEVAQVTLGEFVHYYSQSSCLKDVKLEIVSHPTPGEFHIGNGDLKIEWMLDKDVLIGFRVQNITYMCAKVNATVGCYHQKYISGLDVEVCVCESQLGAMPCNNTTKLANKLSRAVLLTIAINTFITLYHKIFKYS</sequence>
<dbReference type="EMBL" id="JXJN01009794">
    <property type="status" value="NOT_ANNOTATED_CDS"/>
    <property type="molecule type" value="Genomic_DNA"/>
</dbReference>
<accession>A0A1B0B807</accession>
<keyword evidence="1" id="KW-0812">Transmembrane</keyword>
<evidence type="ECO:0000313" key="3">
    <source>
        <dbReference type="Proteomes" id="UP000092460"/>
    </source>
</evidence>
<reference evidence="3" key="1">
    <citation type="submission" date="2015-01" db="EMBL/GenBank/DDBJ databases">
        <authorList>
            <person name="Aksoy S."/>
            <person name="Warren W."/>
            <person name="Wilson R.K."/>
        </authorList>
    </citation>
    <scope>NUCLEOTIDE SEQUENCE [LARGE SCALE GENOMIC DNA]</scope>
    <source>
        <strain evidence="3">IAEA</strain>
    </source>
</reference>
<reference evidence="2" key="2">
    <citation type="submission" date="2020-05" db="UniProtKB">
        <authorList>
            <consortium name="EnsemblMetazoa"/>
        </authorList>
    </citation>
    <scope>IDENTIFICATION</scope>
    <source>
        <strain evidence="2">IAEA</strain>
    </source>
</reference>
<proteinExistence type="predicted"/>
<keyword evidence="3" id="KW-1185">Reference proteome</keyword>
<keyword evidence="1" id="KW-1133">Transmembrane helix</keyword>
<dbReference type="EnsemblMetazoa" id="GPPI021786-RA">
    <property type="protein sequence ID" value="GPPI021786-PA"/>
    <property type="gene ID" value="GPPI021786"/>
</dbReference>
<organism evidence="2 3">
    <name type="scientific">Glossina palpalis gambiensis</name>
    <dbReference type="NCBI Taxonomy" id="67801"/>
    <lineage>
        <taxon>Eukaryota</taxon>
        <taxon>Metazoa</taxon>
        <taxon>Ecdysozoa</taxon>
        <taxon>Arthropoda</taxon>
        <taxon>Hexapoda</taxon>
        <taxon>Insecta</taxon>
        <taxon>Pterygota</taxon>
        <taxon>Neoptera</taxon>
        <taxon>Endopterygota</taxon>
        <taxon>Diptera</taxon>
        <taxon>Brachycera</taxon>
        <taxon>Muscomorpha</taxon>
        <taxon>Hippoboscoidea</taxon>
        <taxon>Glossinidae</taxon>
        <taxon>Glossina</taxon>
    </lineage>
</organism>
<name>A0A1B0B807_9MUSC</name>
<keyword evidence="1" id="KW-0472">Membrane</keyword>
<dbReference type="AlphaFoldDB" id="A0A1B0B807"/>
<dbReference type="VEuPathDB" id="VectorBase:GPPI021786"/>
<evidence type="ECO:0000256" key="1">
    <source>
        <dbReference type="SAM" id="Phobius"/>
    </source>
</evidence>
<dbReference type="STRING" id="67801.A0A1B0B807"/>
<dbReference type="Proteomes" id="UP000092460">
    <property type="component" value="Unassembled WGS sequence"/>
</dbReference>
<protein>
    <submittedName>
        <fullName evidence="2">Uncharacterized protein</fullName>
    </submittedName>
</protein>